<gene>
    <name evidence="2" type="ORF">H6P81_021332</name>
</gene>
<proteinExistence type="predicted"/>
<evidence type="ECO:0000313" key="3">
    <source>
        <dbReference type="Proteomes" id="UP000825729"/>
    </source>
</evidence>
<sequence>MTTGRINQVASLERPRRLNRARCECASAPGRGIDGRAKVGRSDFVLRIQPSPSGLPHSHGSMNTRCVRRSEHTGVRLSGGEINAGRPIAPARTRDDTGPADGFQRDYTSKASCPPGEKKHTSTRGMPATQQGRGSTTRACPTSTTRAAAPSNPTPDAPPVHGEPTKRHRRRRDVQIKIGERGTERSRREA</sequence>
<dbReference type="EMBL" id="JAINDJ010000014">
    <property type="protein sequence ID" value="KAG9438737.1"/>
    <property type="molecule type" value="Genomic_DNA"/>
</dbReference>
<reference evidence="2 3" key="1">
    <citation type="submission" date="2021-07" db="EMBL/GenBank/DDBJ databases">
        <title>The Aristolochia fimbriata genome: insights into angiosperm evolution, floral development and chemical biosynthesis.</title>
        <authorList>
            <person name="Jiao Y."/>
        </authorList>
    </citation>
    <scope>NUCLEOTIDE SEQUENCE [LARGE SCALE GENOMIC DNA]</scope>
    <source>
        <strain evidence="2">IBCAS-2021</strain>
        <tissue evidence="2">Leaf</tissue>
    </source>
</reference>
<name>A0AAV7DTE5_ARIFI</name>
<feature type="compositionally biased region" description="Polar residues" evidence="1">
    <location>
        <begin position="128"/>
        <end position="146"/>
    </location>
</feature>
<protein>
    <submittedName>
        <fullName evidence="2">Uncharacterized protein</fullName>
    </submittedName>
</protein>
<dbReference type="AlphaFoldDB" id="A0AAV7DTE5"/>
<feature type="compositionally biased region" description="Basic and acidic residues" evidence="1">
    <location>
        <begin position="92"/>
        <end position="108"/>
    </location>
</feature>
<feature type="compositionally biased region" description="Basic and acidic residues" evidence="1">
    <location>
        <begin position="173"/>
        <end position="190"/>
    </location>
</feature>
<evidence type="ECO:0000256" key="1">
    <source>
        <dbReference type="SAM" id="MobiDB-lite"/>
    </source>
</evidence>
<feature type="region of interest" description="Disordered" evidence="1">
    <location>
        <begin position="77"/>
        <end position="190"/>
    </location>
</feature>
<accession>A0AAV7DTE5</accession>
<comment type="caution">
    <text evidence="2">The sequence shown here is derived from an EMBL/GenBank/DDBJ whole genome shotgun (WGS) entry which is preliminary data.</text>
</comment>
<organism evidence="2 3">
    <name type="scientific">Aristolochia fimbriata</name>
    <name type="common">White veined hardy Dutchman's pipe vine</name>
    <dbReference type="NCBI Taxonomy" id="158543"/>
    <lineage>
        <taxon>Eukaryota</taxon>
        <taxon>Viridiplantae</taxon>
        <taxon>Streptophyta</taxon>
        <taxon>Embryophyta</taxon>
        <taxon>Tracheophyta</taxon>
        <taxon>Spermatophyta</taxon>
        <taxon>Magnoliopsida</taxon>
        <taxon>Magnoliidae</taxon>
        <taxon>Piperales</taxon>
        <taxon>Aristolochiaceae</taxon>
        <taxon>Aristolochia</taxon>
    </lineage>
</organism>
<keyword evidence="3" id="KW-1185">Reference proteome</keyword>
<evidence type="ECO:0000313" key="2">
    <source>
        <dbReference type="EMBL" id="KAG9438737.1"/>
    </source>
</evidence>
<dbReference type="Proteomes" id="UP000825729">
    <property type="component" value="Unassembled WGS sequence"/>
</dbReference>